<sequence>MPTYLRLEVVRMFRDRRFTFFTLAVPVAFYLLWASVFKGNGTEPKTGLDIQTYLMVSMASFGAIGASLSTTGQRFAAERASGWLRQLQTTPLRPWAVVTGRTVASMVLALPAILLVSLVAVAVEGVRVDPLHWVLMVVLMWIASLPFAALGILIGCLAGPDSAQPITLGAYFALSILGGLWMPVSQLPSALRTIAVWTPSNRFGNLGWTLVSGHAPTATTALVLVAWTAGLGALAIPAYRRTLRAR</sequence>
<dbReference type="InterPro" id="IPR000412">
    <property type="entry name" value="ABC_2_transport"/>
</dbReference>
<dbReference type="RefSeq" id="WP_122192192.1">
    <property type="nucleotide sequence ID" value="NZ_JBHSKC010000009.1"/>
</dbReference>
<gene>
    <name evidence="8" type="ORF">EBO15_00020</name>
</gene>
<dbReference type="Pfam" id="PF01061">
    <property type="entry name" value="ABC2_membrane"/>
    <property type="match status" value="1"/>
</dbReference>
<evidence type="ECO:0000313" key="8">
    <source>
        <dbReference type="EMBL" id="RMI47741.1"/>
    </source>
</evidence>
<evidence type="ECO:0000256" key="2">
    <source>
        <dbReference type="ARBA" id="ARBA00022692"/>
    </source>
</evidence>
<evidence type="ECO:0000256" key="1">
    <source>
        <dbReference type="ARBA" id="ARBA00004141"/>
    </source>
</evidence>
<feature type="domain" description="ABC transmembrane type-2" evidence="7">
    <location>
        <begin position="17"/>
        <end position="242"/>
    </location>
</feature>
<keyword evidence="2 6" id="KW-0812">Transmembrane</keyword>
<evidence type="ECO:0000256" key="3">
    <source>
        <dbReference type="ARBA" id="ARBA00022989"/>
    </source>
</evidence>
<comment type="caution">
    <text evidence="8">The sequence shown here is derived from an EMBL/GenBank/DDBJ whole genome shotgun (WGS) entry which is preliminary data.</text>
</comment>
<dbReference type="Proteomes" id="UP000282674">
    <property type="component" value="Unassembled WGS sequence"/>
</dbReference>
<feature type="transmembrane region" description="Helical" evidence="6">
    <location>
        <begin position="20"/>
        <end position="38"/>
    </location>
</feature>
<protein>
    <recommendedName>
        <fullName evidence="6">Transport permease protein</fullName>
    </recommendedName>
</protein>
<evidence type="ECO:0000256" key="5">
    <source>
        <dbReference type="ARBA" id="ARBA00023251"/>
    </source>
</evidence>
<evidence type="ECO:0000313" key="9">
    <source>
        <dbReference type="Proteomes" id="UP000282674"/>
    </source>
</evidence>
<keyword evidence="4 6" id="KW-0472">Membrane</keyword>
<dbReference type="GO" id="GO:0043190">
    <property type="term" value="C:ATP-binding cassette (ABC) transporter complex"/>
    <property type="evidence" value="ECO:0007669"/>
    <property type="project" value="InterPro"/>
</dbReference>
<evidence type="ECO:0000256" key="6">
    <source>
        <dbReference type="RuleBase" id="RU361157"/>
    </source>
</evidence>
<feature type="transmembrane region" description="Helical" evidence="6">
    <location>
        <begin position="103"/>
        <end position="123"/>
    </location>
</feature>
<proteinExistence type="inferred from homology"/>
<feature type="transmembrane region" description="Helical" evidence="6">
    <location>
        <begin position="166"/>
        <end position="184"/>
    </location>
</feature>
<keyword evidence="5" id="KW-0046">Antibiotic resistance</keyword>
<feature type="transmembrane region" description="Helical" evidence="6">
    <location>
        <begin position="135"/>
        <end position="159"/>
    </location>
</feature>
<comment type="similarity">
    <text evidence="6">Belongs to the ABC-2 integral membrane protein family.</text>
</comment>
<dbReference type="PIRSF" id="PIRSF006648">
    <property type="entry name" value="DrrB"/>
    <property type="match status" value="1"/>
</dbReference>
<dbReference type="GO" id="GO:0046677">
    <property type="term" value="P:response to antibiotic"/>
    <property type="evidence" value="ECO:0007669"/>
    <property type="project" value="UniProtKB-KW"/>
</dbReference>
<evidence type="ECO:0000256" key="4">
    <source>
        <dbReference type="ARBA" id="ARBA00023136"/>
    </source>
</evidence>
<keyword evidence="6" id="KW-0813">Transport</keyword>
<name>A0A3M2MDY6_9ACTN</name>
<feature type="transmembrane region" description="Helical" evidence="6">
    <location>
        <begin position="50"/>
        <end position="69"/>
    </location>
</feature>
<keyword evidence="6" id="KW-1003">Cell membrane</keyword>
<dbReference type="PANTHER" id="PTHR43229:SF2">
    <property type="entry name" value="NODULATION PROTEIN J"/>
    <property type="match status" value="1"/>
</dbReference>
<dbReference type="PROSITE" id="PS51012">
    <property type="entry name" value="ABC_TM2"/>
    <property type="match status" value="1"/>
</dbReference>
<feature type="transmembrane region" description="Helical" evidence="6">
    <location>
        <begin position="218"/>
        <end position="239"/>
    </location>
</feature>
<dbReference type="EMBL" id="RFFG01000001">
    <property type="protein sequence ID" value="RMI47741.1"/>
    <property type="molecule type" value="Genomic_DNA"/>
</dbReference>
<organism evidence="8 9">
    <name type="scientific">Actinomadura harenae</name>
    <dbReference type="NCBI Taxonomy" id="2483351"/>
    <lineage>
        <taxon>Bacteria</taxon>
        <taxon>Bacillati</taxon>
        <taxon>Actinomycetota</taxon>
        <taxon>Actinomycetes</taxon>
        <taxon>Streptosporangiales</taxon>
        <taxon>Thermomonosporaceae</taxon>
        <taxon>Actinomadura</taxon>
    </lineage>
</organism>
<dbReference type="InterPro" id="IPR051784">
    <property type="entry name" value="Nod_factor_ABC_transporter"/>
</dbReference>
<keyword evidence="9" id="KW-1185">Reference proteome</keyword>
<dbReference type="PANTHER" id="PTHR43229">
    <property type="entry name" value="NODULATION PROTEIN J"/>
    <property type="match status" value="1"/>
</dbReference>
<evidence type="ECO:0000259" key="7">
    <source>
        <dbReference type="PROSITE" id="PS51012"/>
    </source>
</evidence>
<dbReference type="GO" id="GO:0140359">
    <property type="term" value="F:ABC-type transporter activity"/>
    <property type="evidence" value="ECO:0007669"/>
    <property type="project" value="InterPro"/>
</dbReference>
<dbReference type="InterPro" id="IPR013525">
    <property type="entry name" value="ABC2_TM"/>
</dbReference>
<dbReference type="OrthoDB" id="63188at2"/>
<keyword evidence="3 6" id="KW-1133">Transmembrane helix</keyword>
<reference evidence="8 9" key="1">
    <citation type="submission" date="2018-10" db="EMBL/GenBank/DDBJ databases">
        <title>Isolation from soil.</title>
        <authorList>
            <person name="Hu J."/>
        </authorList>
    </citation>
    <scope>NUCLEOTIDE SEQUENCE [LARGE SCALE GENOMIC DNA]</scope>
    <source>
        <strain evidence="8 9">NEAU-Ht49</strain>
    </source>
</reference>
<accession>A0A3M2MDY6</accession>
<dbReference type="InterPro" id="IPR047817">
    <property type="entry name" value="ABC2_TM_bact-type"/>
</dbReference>
<comment type="subcellular location">
    <subcellularLocation>
        <location evidence="6">Cell membrane</location>
        <topology evidence="6">Multi-pass membrane protein</topology>
    </subcellularLocation>
    <subcellularLocation>
        <location evidence="1">Membrane</location>
        <topology evidence="1">Multi-pass membrane protein</topology>
    </subcellularLocation>
</comment>
<dbReference type="AlphaFoldDB" id="A0A3M2MDY6"/>